<organism evidence="2 3">
    <name type="scientific">Sphingomonas tagetis</name>
    <dbReference type="NCBI Taxonomy" id="2949092"/>
    <lineage>
        <taxon>Bacteria</taxon>
        <taxon>Pseudomonadati</taxon>
        <taxon>Pseudomonadota</taxon>
        <taxon>Alphaproteobacteria</taxon>
        <taxon>Sphingomonadales</taxon>
        <taxon>Sphingomonadaceae</taxon>
        <taxon>Sphingomonas</taxon>
    </lineage>
</organism>
<evidence type="ECO:0000313" key="2">
    <source>
        <dbReference type="EMBL" id="MCP3731342.1"/>
    </source>
</evidence>
<reference evidence="2" key="1">
    <citation type="submission" date="2022-05" db="EMBL/GenBank/DDBJ databases">
        <title>Sphingomonas sp. strain MG17 Genome sequencing and assembly.</title>
        <authorList>
            <person name="Kim I."/>
        </authorList>
    </citation>
    <scope>NUCLEOTIDE SEQUENCE</scope>
    <source>
        <strain evidence="2">MG17</strain>
    </source>
</reference>
<dbReference type="EMBL" id="JAMLDX010000009">
    <property type="protein sequence ID" value="MCP3731342.1"/>
    <property type="molecule type" value="Genomic_DNA"/>
</dbReference>
<dbReference type="Pfam" id="PF17194">
    <property type="entry name" value="AbiEi_3_N"/>
    <property type="match status" value="1"/>
</dbReference>
<dbReference type="AlphaFoldDB" id="A0A9X2HJP9"/>
<comment type="caution">
    <text evidence="2">The sequence shown here is derived from an EMBL/GenBank/DDBJ whole genome shotgun (WGS) entry which is preliminary data.</text>
</comment>
<dbReference type="Pfam" id="PF11459">
    <property type="entry name" value="AbiEi_3"/>
    <property type="match status" value="1"/>
</dbReference>
<dbReference type="InterPro" id="IPR033455">
    <property type="entry name" value="AbiEi_3_N"/>
</dbReference>
<name>A0A9X2HJP9_9SPHN</name>
<keyword evidence="3" id="KW-1185">Reference proteome</keyword>
<feature type="domain" description="Transcriptional regulator AbiEi antitoxin N-terminal" evidence="1">
    <location>
        <begin position="6"/>
        <end position="97"/>
    </location>
</feature>
<evidence type="ECO:0000313" key="3">
    <source>
        <dbReference type="Proteomes" id="UP001139451"/>
    </source>
</evidence>
<sequence length="256" mass="28680">MSSARADKLKTLLDAWEPNSVATNPWLKRLGISSQDLQNYTTSRWLVSLGKGAFKRPMETVTWQGALHSLQTQLNLPVHVGALTALEMTGNRHYVRFAPGKAYLFSPLNVVLPLWFRNNWADQVRHVQTKLLPPDLGVTQLDTPQGFALKAASVERSALELLHLAPKEFDLVEASMLIESMTSIRPALMQELLEQCASIKVRRLFLYLAERANLPVVRHLDLARIDLGAGDRSLVPNGRYVAKYQLTLPRELVGHG</sequence>
<protein>
    <submittedName>
        <fullName evidence="2">Type IV toxin-antitoxin system AbiEi family antitoxin</fullName>
    </submittedName>
</protein>
<proteinExistence type="predicted"/>
<accession>A0A9X2HJP9</accession>
<dbReference type="RefSeq" id="WP_254293857.1">
    <property type="nucleotide sequence ID" value="NZ_JAMLDX010000009.1"/>
</dbReference>
<evidence type="ECO:0000259" key="1">
    <source>
        <dbReference type="Pfam" id="PF17194"/>
    </source>
</evidence>
<dbReference type="InterPro" id="IPR021561">
    <property type="entry name" value="AbiEi_3"/>
</dbReference>
<gene>
    <name evidence="2" type="ORF">M9978_12980</name>
</gene>
<dbReference type="Proteomes" id="UP001139451">
    <property type="component" value="Unassembled WGS sequence"/>
</dbReference>